<dbReference type="Pfam" id="PF01594">
    <property type="entry name" value="AI-2E_transport"/>
    <property type="match status" value="1"/>
</dbReference>
<keyword evidence="7 8" id="KW-0472">Membrane</keyword>
<evidence type="ECO:0000256" key="3">
    <source>
        <dbReference type="ARBA" id="ARBA00022448"/>
    </source>
</evidence>
<dbReference type="PANTHER" id="PTHR21716:SF53">
    <property type="entry name" value="PERMEASE PERM-RELATED"/>
    <property type="match status" value="1"/>
</dbReference>
<feature type="transmembrane region" description="Helical" evidence="8">
    <location>
        <begin position="256"/>
        <end position="272"/>
    </location>
</feature>
<evidence type="ECO:0000313" key="10">
    <source>
        <dbReference type="Proteomes" id="UP000588604"/>
    </source>
</evidence>
<dbReference type="Proteomes" id="UP000588604">
    <property type="component" value="Unassembled WGS sequence"/>
</dbReference>
<evidence type="ECO:0000313" key="9">
    <source>
        <dbReference type="EMBL" id="MBB6325348.1"/>
    </source>
</evidence>
<feature type="transmembrane region" description="Helical" evidence="8">
    <location>
        <begin position="292"/>
        <end position="319"/>
    </location>
</feature>
<comment type="similarity">
    <text evidence="2">Belongs to the autoinducer-2 exporter (AI-2E) (TC 2.A.86) family.</text>
</comment>
<gene>
    <name evidence="9" type="ORF">FHS59_000963</name>
</gene>
<feature type="transmembrane region" description="Helical" evidence="8">
    <location>
        <begin position="12"/>
        <end position="43"/>
    </location>
</feature>
<evidence type="ECO:0000256" key="5">
    <source>
        <dbReference type="ARBA" id="ARBA00022692"/>
    </source>
</evidence>
<feature type="transmembrane region" description="Helical" evidence="8">
    <location>
        <begin position="221"/>
        <end position="249"/>
    </location>
</feature>
<feature type="transmembrane region" description="Helical" evidence="8">
    <location>
        <begin position="192"/>
        <end position="215"/>
    </location>
</feature>
<organism evidence="9 10">
    <name type="scientific">Algoriphagus iocasae</name>
    <dbReference type="NCBI Taxonomy" id="1836499"/>
    <lineage>
        <taxon>Bacteria</taxon>
        <taxon>Pseudomonadati</taxon>
        <taxon>Bacteroidota</taxon>
        <taxon>Cytophagia</taxon>
        <taxon>Cytophagales</taxon>
        <taxon>Cyclobacteriaceae</taxon>
        <taxon>Algoriphagus</taxon>
    </lineage>
</organism>
<dbReference type="AlphaFoldDB" id="A0A841MRV8"/>
<dbReference type="InterPro" id="IPR002549">
    <property type="entry name" value="AI-2E-like"/>
</dbReference>
<keyword evidence="10" id="KW-1185">Reference proteome</keyword>
<keyword evidence="5 8" id="KW-0812">Transmembrane</keyword>
<accession>A0A841MRV8</accession>
<proteinExistence type="inferred from homology"/>
<comment type="caution">
    <text evidence="9">The sequence shown here is derived from an EMBL/GenBank/DDBJ whole genome shotgun (WGS) entry which is preliminary data.</text>
</comment>
<dbReference type="RefSeq" id="WP_184493575.1">
    <property type="nucleotide sequence ID" value="NZ_JACIJO010000001.1"/>
</dbReference>
<evidence type="ECO:0000256" key="7">
    <source>
        <dbReference type="ARBA" id="ARBA00023136"/>
    </source>
</evidence>
<keyword evidence="4" id="KW-1003">Cell membrane</keyword>
<evidence type="ECO:0000256" key="4">
    <source>
        <dbReference type="ARBA" id="ARBA00022475"/>
    </source>
</evidence>
<sequence length="360" mass="40802">MKSTTLQNIAYFFIVLVFGSIILMEGAFIFVPLVWGVFFAFALNPMSNWLEERRIPRGIAIIISILIVSVLAFGVFYLLLNQMIGLIGDIPEIGSQFSSKMESYLEEIQATTGINLLDNNEKIYDQIVDFGSINQTLFATGKSIALAGIIPLFIFLLLYYKDFFVEFLYRNSKDSNEKIIEWAKESGRVIQYYLAGMLKVTVIVAIMAGIFFYIIGVKYFLLFAVFIALMNLIPYVGVFVSSLFAILYVFLTTDSALYPFLTFLVLWGIQLLENNLITPLVVGAQVQVNAFAVVLSILIGGWVWGISGMILFIPLVGVLKITLEKRENYKAYGFLLGDEIIVSEKNENFWKLFKRKIHKE</sequence>
<feature type="transmembrane region" description="Helical" evidence="8">
    <location>
        <begin position="143"/>
        <end position="160"/>
    </location>
</feature>
<dbReference type="PANTHER" id="PTHR21716">
    <property type="entry name" value="TRANSMEMBRANE PROTEIN"/>
    <property type="match status" value="1"/>
</dbReference>
<evidence type="ECO:0000256" key="8">
    <source>
        <dbReference type="SAM" id="Phobius"/>
    </source>
</evidence>
<dbReference type="EMBL" id="JACIJO010000001">
    <property type="protein sequence ID" value="MBB6325348.1"/>
    <property type="molecule type" value="Genomic_DNA"/>
</dbReference>
<comment type="subcellular location">
    <subcellularLocation>
        <location evidence="1">Cell membrane</location>
        <topology evidence="1">Multi-pass membrane protein</topology>
    </subcellularLocation>
</comment>
<evidence type="ECO:0000256" key="1">
    <source>
        <dbReference type="ARBA" id="ARBA00004651"/>
    </source>
</evidence>
<evidence type="ECO:0000256" key="6">
    <source>
        <dbReference type="ARBA" id="ARBA00022989"/>
    </source>
</evidence>
<dbReference type="GO" id="GO:0005886">
    <property type="term" value="C:plasma membrane"/>
    <property type="evidence" value="ECO:0007669"/>
    <property type="project" value="UniProtKB-SubCell"/>
</dbReference>
<keyword evidence="3" id="KW-0813">Transport</keyword>
<protein>
    <submittedName>
        <fullName evidence="9">Putative PurR-regulated permease PerM</fullName>
    </submittedName>
</protein>
<reference evidence="9 10" key="1">
    <citation type="submission" date="2020-08" db="EMBL/GenBank/DDBJ databases">
        <title>Genomic Encyclopedia of Type Strains, Phase IV (KMG-IV): sequencing the most valuable type-strain genomes for metagenomic binning, comparative biology and taxonomic classification.</title>
        <authorList>
            <person name="Goeker M."/>
        </authorList>
    </citation>
    <scope>NUCLEOTIDE SEQUENCE [LARGE SCALE GENOMIC DNA]</scope>
    <source>
        <strain evidence="9 10">DSM 102044</strain>
    </source>
</reference>
<keyword evidence="6 8" id="KW-1133">Transmembrane helix</keyword>
<evidence type="ECO:0000256" key="2">
    <source>
        <dbReference type="ARBA" id="ARBA00009773"/>
    </source>
</evidence>
<feature type="transmembrane region" description="Helical" evidence="8">
    <location>
        <begin position="55"/>
        <end position="80"/>
    </location>
</feature>
<name>A0A841MRV8_9BACT</name>